<organism evidence="3">
    <name type="scientific">Ralstonia solanacearum</name>
    <name type="common">Pseudomonas solanacearum</name>
    <dbReference type="NCBI Taxonomy" id="305"/>
    <lineage>
        <taxon>Bacteria</taxon>
        <taxon>Pseudomonadati</taxon>
        <taxon>Pseudomonadota</taxon>
        <taxon>Betaproteobacteria</taxon>
        <taxon>Burkholderiales</taxon>
        <taxon>Burkholderiaceae</taxon>
        <taxon>Ralstonia</taxon>
        <taxon>Ralstonia solanacearum species complex</taxon>
    </lineage>
</organism>
<dbReference type="PROSITE" id="PS51186">
    <property type="entry name" value="GNAT"/>
    <property type="match status" value="1"/>
</dbReference>
<dbReference type="PATRIC" id="fig|305.108.peg.2672"/>
<dbReference type="SUPFAM" id="SSF55729">
    <property type="entry name" value="Acyl-CoA N-acyltransferases (Nat)"/>
    <property type="match status" value="1"/>
</dbReference>
<dbReference type="EMBL" id="LN899824">
    <property type="protein sequence ID" value="CUV28321.1"/>
    <property type="molecule type" value="Genomic_DNA"/>
</dbReference>
<dbReference type="InterPro" id="IPR016181">
    <property type="entry name" value="Acyl_CoA_acyltransferase"/>
</dbReference>
<dbReference type="Pfam" id="PF13508">
    <property type="entry name" value="Acetyltransf_7"/>
    <property type="match status" value="1"/>
</dbReference>
<dbReference type="InterPro" id="IPR000182">
    <property type="entry name" value="GNAT_dom"/>
</dbReference>
<dbReference type="CDD" id="cd04301">
    <property type="entry name" value="NAT_SF"/>
    <property type="match status" value="1"/>
</dbReference>
<dbReference type="EMBL" id="CP085043">
    <property type="protein sequence ID" value="UZF15515.1"/>
    <property type="molecule type" value="Genomic_DNA"/>
</dbReference>
<dbReference type="EMBL" id="LN899820">
    <property type="protein sequence ID" value="CUV55151.1"/>
    <property type="molecule type" value="Genomic_DNA"/>
</dbReference>
<evidence type="ECO:0000313" key="9">
    <source>
        <dbReference type="Proteomes" id="UP000262427"/>
    </source>
</evidence>
<protein>
    <submittedName>
        <fullName evidence="8">GNAT family N-acetyltransferase</fullName>
    </submittedName>
    <submittedName>
        <fullName evidence="2">Ribosomal-protein-alanine N-acetyltransferase</fullName>
    </submittedName>
</protein>
<dbReference type="EMBL" id="LN899826">
    <property type="protein sequence ID" value="CUV40096.1"/>
    <property type="molecule type" value="Genomic_DNA"/>
</dbReference>
<feature type="domain" description="N-acetyltransferase" evidence="1">
    <location>
        <begin position="8"/>
        <end position="175"/>
    </location>
</feature>
<evidence type="ECO:0000313" key="6">
    <source>
        <dbReference type="EMBL" id="CUV40096.1"/>
    </source>
</evidence>
<proteinExistence type="predicted"/>
<dbReference type="EMBL" id="CP025741">
    <property type="protein sequence ID" value="AYA45459.1"/>
    <property type="molecule type" value="Genomic_DNA"/>
</dbReference>
<reference evidence="8" key="4">
    <citation type="submission" date="2021-10" db="EMBL/GenBank/DDBJ databases">
        <title>Complete genome sequences of five Ralstonia solancearum strains isolated from sunflower.</title>
        <authorList>
            <person name="She X."/>
            <person name="He Z."/>
        </authorList>
    </citation>
    <scope>NUCLEOTIDE SEQUENCE</scope>
    <source>
        <strain evidence="8">RS638</strain>
    </source>
</reference>
<name>A0A0K1ZHE1_RALSL</name>
<dbReference type="AlphaFoldDB" id="A0A0K1ZHE1"/>
<dbReference type="EMBL" id="LN899823">
    <property type="protein sequence ID" value="CUV21979.1"/>
    <property type="molecule type" value="Genomic_DNA"/>
</dbReference>
<evidence type="ECO:0000313" key="2">
    <source>
        <dbReference type="EMBL" id="AYA45459.1"/>
    </source>
</evidence>
<dbReference type="GO" id="GO:0016747">
    <property type="term" value="F:acyltransferase activity, transferring groups other than amino-acyl groups"/>
    <property type="evidence" value="ECO:0007669"/>
    <property type="project" value="InterPro"/>
</dbReference>
<evidence type="ECO:0000259" key="1">
    <source>
        <dbReference type="PROSITE" id="PS51186"/>
    </source>
</evidence>
<reference evidence="9" key="3">
    <citation type="submission" date="2018-01" db="EMBL/GenBank/DDBJ databases">
        <title>Raltonia solanacearum P824 infects blueberry.</title>
        <authorList>
            <person name="Bocsanczy A.M."/>
            <person name="Norman D.J."/>
        </authorList>
    </citation>
    <scope>NUCLEOTIDE SEQUENCE [LARGE SCALE GENOMIC DNA]</scope>
    <source>
        <strain evidence="9">P824</strain>
    </source>
</reference>
<dbReference type="EMBL" id="LN899821">
    <property type="protein sequence ID" value="CUV20658.1"/>
    <property type="molecule type" value="Genomic_DNA"/>
</dbReference>
<evidence type="ECO:0000313" key="4">
    <source>
        <dbReference type="EMBL" id="CUV21979.1"/>
    </source>
</evidence>
<evidence type="ECO:0000313" key="7">
    <source>
        <dbReference type="EMBL" id="CUV55151.1"/>
    </source>
</evidence>
<reference evidence="2" key="2">
    <citation type="submission" date="2018-01" db="EMBL/GenBank/DDBJ databases">
        <title>Ralstonia pseudosolanacearum P824 infects blueberry.</title>
        <authorList>
            <person name="Bocsanczy A.M."/>
            <person name="Norman D.J."/>
        </authorList>
    </citation>
    <scope>NUCLEOTIDE SEQUENCE</scope>
    <source>
        <strain evidence="2">P824</strain>
    </source>
</reference>
<dbReference type="Proteomes" id="UP000262427">
    <property type="component" value="Chromosome CM"/>
</dbReference>
<dbReference type="Gene3D" id="3.40.630.30">
    <property type="match status" value="1"/>
</dbReference>
<accession>A0A0K1ZHE1</accession>
<reference evidence="3" key="1">
    <citation type="submission" date="2015-10" db="EMBL/GenBank/DDBJ databases">
        <authorList>
            <person name="Gilbert D.G."/>
        </authorList>
    </citation>
    <scope>NUCLEOTIDE SEQUENCE</scope>
    <source>
        <strain evidence="3">Phyl III-seqv23</strain>
    </source>
</reference>
<evidence type="ECO:0000313" key="8">
    <source>
        <dbReference type="EMBL" id="UZF15515.1"/>
    </source>
</evidence>
<gene>
    <name evidence="8" type="ORF">LH706_03405</name>
    <name evidence="3" type="ORF">PSS4_v1_1630001</name>
    <name evidence="2" type="ORF">RSP824_02610</name>
    <name evidence="4" type="ORF">RUN1744_v1_110054</name>
    <name evidence="5" type="ORF">RUN1985_v1_200016</name>
    <name evidence="7" type="ORF">RUN215_v1_430067</name>
    <name evidence="6" type="ORF">TF3108_v1_410055</name>
</gene>
<evidence type="ECO:0000313" key="3">
    <source>
        <dbReference type="EMBL" id="CUV20658.1"/>
    </source>
</evidence>
<sequence>MQVFEDQVVFRPASLFDIPSIYRLAQLGSVAGVYADTYLDGVGHVLLLKQLFVAYLSVWFSKACIGNGLSPLSVLERNGEFAGFAWVQQAIGSATLHVNISMFSIAPEYFGMGCGRALLDNIVQRLPKGAVLQAECTRYADSMKALLRRSGFVRRRQSVVRPNLLGLDVYEKTVE</sequence>
<evidence type="ECO:0000313" key="5">
    <source>
        <dbReference type="EMBL" id="CUV28321.1"/>
    </source>
</evidence>